<organism evidence="2 3">
    <name type="scientific">Phytophthora infestans</name>
    <name type="common">Potato late blight agent</name>
    <name type="synonym">Botrytis infestans</name>
    <dbReference type="NCBI Taxonomy" id="4787"/>
    <lineage>
        <taxon>Eukaryota</taxon>
        <taxon>Sar</taxon>
        <taxon>Stramenopiles</taxon>
        <taxon>Oomycota</taxon>
        <taxon>Peronosporomycetes</taxon>
        <taxon>Peronosporales</taxon>
        <taxon>Peronosporaceae</taxon>
        <taxon>Phytophthora</taxon>
    </lineage>
</organism>
<accession>A0A8S9V6Q7</accession>
<evidence type="ECO:0000256" key="1">
    <source>
        <dbReference type="SAM" id="MobiDB-lite"/>
    </source>
</evidence>
<proteinExistence type="predicted"/>
<dbReference type="EMBL" id="JAACNO010000183">
    <property type="protein sequence ID" value="KAF4149186.1"/>
    <property type="molecule type" value="Genomic_DNA"/>
</dbReference>
<comment type="caution">
    <text evidence="2">The sequence shown here is derived from an EMBL/GenBank/DDBJ whole genome shotgun (WGS) entry which is preliminary data.</text>
</comment>
<feature type="compositionally biased region" description="Low complexity" evidence="1">
    <location>
        <begin position="68"/>
        <end position="88"/>
    </location>
</feature>
<evidence type="ECO:0008006" key="4">
    <source>
        <dbReference type="Google" id="ProtNLM"/>
    </source>
</evidence>
<gene>
    <name evidence="2" type="ORF">GN958_ATG01497</name>
</gene>
<evidence type="ECO:0000313" key="3">
    <source>
        <dbReference type="Proteomes" id="UP000704712"/>
    </source>
</evidence>
<dbReference type="AlphaFoldDB" id="A0A8S9V6Q7"/>
<dbReference type="Proteomes" id="UP000704712">
    <property type="component" value="Unassembled WGS sequence"/>
</dbReference>
<evidence type="ECO:0000313" key="2">
    <source>
        <dbReference type="EMBL" id="KAF4149186.1"/>
    </source>
</evidence>
<sequence length="449" mass="49653">MPLHLIPPPEAELLDVLSGIDADTVKYGTPGPSVNVVLSEDVLSSEQAFEDFTKSFGSDNEVGVARASHGSQSESTSSSSSSPSVIAKSMRKGGTVASTEMSAPPVVTPKRKRRKHELDHLRAVATELEKKLKMLNRVSDDHQHSDTDHFWKHISNQLMTERQRAVGENARLRQLIREQVKSVKAMQRALDKTPDQSHMGMAPECSVLSGTTQCQSPTSKDLYRDLFKSISSSYISGIGNLLLHQPGMPAPSLVGKRKMNLEVETGGECEPRMYLQFVESRLIPFSLVRIGDHAWDFLSSSNGHEDFQMALHNQGNELFGHCTVTNTSGFRQSLGNIAVRRYYESNKLTFMWKCDGLCSHDDASTSMRVRQKGSCVFEPAEEDPQNATIFRACVRMTPTIEDNSDSFTESAKAVGQTTEIVIENYEKTVVYIFDTVLESLACEAPNKAG</sequence>
<feature type="region of interest" description="Disordered" evidence="1">
    <location>
        <begin position="63"/>
        <end position="116"/>
    </location>
</feature>
<name>A0A8S9V6Q7_PHYIN</name>
<reference evidence="2" key="1">
    <citation type="submission" date="2020-03" db="EMBL/GenBank/DDBJ databases">
        <title>Hybrid Assembly of Korean Phytophthora infestans isolates.</title>
        <authorList>
            <person name="Prokchorchik M."/>
            <person name="Lee Y."/>
            <person name="Seo J."/>
            <person name="Cho J.-H."/>
            <person name="Park Y.-E."/>
            <person name="Jang D.-C."/>
            <person name="Im J.-S."/>
            <person name="Choi J.-G."/>
            <person name="Park H.-J."/>
            <person name="Lee G.-B."/>
            <person name="Lee Y.-G."/>
            <person name="Hong S.-Y."/>
            <person name="Cho K."/>
            <person name="Sohn K.H."/>
        </authorList>
    </citation>
    <scope>NUCLEOTIDE SEQUENCE</scope>
    <source>
        <strain evidence="2">KR_2_A2</strain>
    </source>
</reference>
<protein>
    <recommendedName>
        <fullName evidence="4">M96 mating-specific protein family</fullName>
    </recommendedName>
</protein>